<evidence type="ECO:0000256" key="1">
    <source>
        <dbReference type="SAM" id="MobiDB-lite"/>
    </source>
</evidence>
<organism evidence="2 3">
    <name type="scientific">Diversispora eburnea</name>
    <dbReference type="NCBI Taxonomy" id="1213867"/>
    <lineage>
        <taxon>Eukaryota</taxon>
        <taxon>Fungi</taxon>
        <taxon>Fungi incertae sedis</taxon>
        <taxon>Mucoromycota</taxon>
        <taxon>Glomeromycotina</taxon>
        <taxon>Glomeromycetes</taxon>
        <taxon>Diversisporales</taxon>
        <taxon>Diversisporaceae</taxon>
        <taxon>Diversispora</taxon>
    </lineage>
</organism>
<name>A0A9N9ASM3_9GLOM</name>
<dbReference type="AlphaFoldDB" id="A0A9N9ASM3"/>
<gene>
    <name evidence="2" type="ORF">DEBURN_LOCUS6731</name>
</gene>
<sequence length="60" mass="6702">MDISTYEERNNGIIGTDPLVSMSIRARHRRNVHEHEFSSLSSSPHSDSSSSFASIPDENL</sequence>
<reference evidence="2" key="1">
    <citation type="submission" date="2021-06" db="EMBL/GenBank/DDBJ databases">
        <authorList>
            <person name="Kallberg Y."/>
            <person name="Tangrot J."/>
            <person name="Rosling A."/>
        </authorList>
    </citation>
    <scope>NUCLEOTIDE SEQUENCE</scope>
    <source>
        <strain evidence="2">AZ414A</strain>
    </source>
</reference>
<proteinExistence type="predicted"/>
<comment type="caution">
    <text evidence="2">The sequence shown here is derived from an EMBL/GenBank/DDBJ whole genome shotgun (WGS) entry which is preliminary data.</text>
</comment>
<keyword evidence="3" id="KW-1185">Reference proteome</keyword>
<accession>A0A9N9ASM3</accession>
<dbReference type="Proteomes" id="UP000789706">
    <property type="component" value="Unassembled WGS sequence"/>
</dbReference>
<evidence type="ECO:0000313" key="2">
    <source>
        <dbReference type="EMBL" id="CAG8543438.1"/>
    </source>
</evidence>
<evidence type="ECO:0000313" key="3">
    <source>
        <dbReference type="Proteomes" id="UP000789706"/>
    </source>
</evidence>
<feature type="region of interest" description="Disordered" evidence="1">
    <location>
        <begin position="32"/>
        <end position="60"/>
    </location>
</feature>
<protein>
    <submittedName>
        <fullName evidence="2">8796_t:CDS:1</fullName>
    </submittedName>
</protein>
<dbReference type="EMBL" id="CAJVPK010000725">
    <property type="protein sequence ID" value="CAG8543438.1"/>
    <property type="molecule type" value="Genomic_DNA"/>
</dbReference>
<feature type="compositionally biased region" description="Low complexity" evidence="1">
    <location>
        <begin position="38"/>
        <end position="54"/>
    </location>
</feature>